<dbReference type="InterPro" id="IPR000914">
    <property type="entry name" value="SBP_5_dom"/>
</dbReference>
<sequence>MSRTPSGRRLAGLTAVVSATALLAACGSGGDAGGSGTSDGSASGTEAAAGEPIEGGELLYLEYQPYTTLYPPQSGFYPNGALIANITDRLVYQDPETLEFSPWIATDWTVNADATEYTFNLRDGVTFSDGSPLDAEVVAKNFDAYGLGDAEAGFPVSEQINNYVSSEVVDADTVTFRFSAPSPGFLQATSANGAGLLSSDTLDGDLDAYAPGNGTGVVGSGPFVIAEETVGTEILLEARDDYDWAPAESEHQGRAYLDGVRFSVTPEDSVRIGALTSGQTDVIRYVQAYDEAQVEQAGLQLFAPQTQGVNNSLSLRFTNGILADIDVRKAIVAGVNAQEVVDTVFTPNYPVATGILSHTALGYVDHEAELAYDPDEANRLLDEAGWTLGSDGIREKDGQKLTLVASEAKPQPLSRDTLTLVAQQLKAIGVDLQILAADSGTYAEAIKDPDQVQLYHSMVGRTDLDVIKSQYASTNRDANLSDDAELDRLLGLVASTADPAARLQASADAQQYLVDQAYVIPLFEEPQVYGAQDYVQGFGWDTVARPVFYNTWLAQ</sequence>
<keyword evidence="2" id="KW-0813">Transport</keyword>
<organism evidence="6 7">
    <name type="scientific">Serinibacter arcticus</name>
    <dbReference type="NCBI Taxonomy" id="1655435"/>
    <lineage>
        <taxon>Bacteria</taxon>
        <taxon>Bacillati</taxon>
        <taxon>Actinomycetota</taxon>
        <taxon>Actinomycetes</taxon>
        <taxon>Micrococcales</taxon>
        <taxon>Beutenbergiaceae</taxon>
        <taxon>Serinibacter</taxon>
    </lineage>
</organism>
<dbReference type="NCBIfam" id="TIGR04028">
    <property type="entry name" value="SBP_KPN_01854"/>
    <property type="match status" value="1"/>
</dbReference>
<dbReference type="PANTHER" id="PTHR30290">
    <property type="entry name" value="PERIPLASMIC BINDING COMPONENT OF ABC TRANSPORTER"/>
    <property type="match status" value="1"/>
</dbReference>
<proteinExistence type="inferred from homology"/>
<evidence type="ECO:0000259" key="5">
    <source>
        <dbReference type="Pfam" id="PF00496"/>
    </source>
</evidence>
<feature type="signal peptide" evidence="4">
    <location>
        <begin position="1"/>
        <end position="24"/>
    </location>
</feature>
<gene>
    <name evidence="6" type="ORF">SERN_1869</name>
</gene>
<dbReference type="GO" id="GO:0015833">
    <property type="term" value="P:peptide transport"/>
    <property type="evidence" value="ECO:0007669"/>
    <property type="project" value="TreeGrafter"/>
</dbReference>
<dbReference type="InterPro" id="IPR039424">
    <property type="entry name" value="SBP_5"/>
</dbReference>
<dbReference type="OrthoDB" id="5240629at2"/>
<dbReference type="Gene3D" id="3.10.105.10">
    <property type="entry name" value="Dipeptide-binding Protein, Domain 3"/>
    <property type="match status" value="1"/>
</dbReference>
<dbReference type="RefSeq" id="WP_135849904.1">
    <property type="nucleotide sequence ID" value="NZ_RHPJ01000003.1"/>
</dbReference>
<dbReference type="InterPro" id="IPR030678">
    <property type="entry name" value="Peptide/Ni-bd"/>
</dbReference>
<comment type="caution">
    <text evidence="6">The sequence shown here is derived from an EMBL/GenBank/DDBJ whole genome shotgun (WGS) entry which is preliminary data.</text>
</comment>
<dbReference type="PROSITE" id="PS51257">
    <property type="entry name" value="PROKAR_LIPOPROTEIN"/>
    <property type="match status" value="1"/>
</dbReference>
<dbReference type="InterPro" id="IPR023920">
    <property type="entry name" value="ABC_transptr_sub-bd_KPN01854"/>
</dbReference>
<name>A0A4Z1DXH8_9MICO</name>
<dbReference type="GO" id="GO:1904680">
    <property type="term" value="F:peptide transmembrane transporter activity"/>
    <property type="evidence" value="ECO:0007669"/>
    <property type="project" value="TreeGrafter"/>
</dbReference>
<dbReference type="GO" id="GO:0043190">
    <property type="term" value="C:ATP-binding cassette (ABC) transporter complex"/>
    <property type="evidence" value="ECO:0007669"/>
    <property type="project" value="InterPro"/>
</dbReference>
<keyword evidence="7" id="KW-1185">Reference proteome</keyword>
<dbReference type="PIRSF" id="PIRSF002741">
    <property type="entry name" value="MppA"/>
    <property type="match status" value="1"/>
</dbReference>
<dbReference type="CDD" id="cd08492">
    <property type="entry name" value="PBP2_NikA_DppA_OppA_like_15"/>
    <property type="match status" value="1"/>
</dbReference>
<dbReference type="AlphaFoldDB" id="A0A4Z1DXH8"/>
<evidence type="ECO:0000256" key="1">
    <source>
        <dbReference type="ARBA" id="ARBA00005695"/>
    </source>
</evidence>
<dbReference type="GO" id="GO:0042597">
    <property type="term" value="C:periplasmic space"/>
    <property type="evidence" value="ECO:0007669"/>
    <property type="project" value="UniProtKB-ARBA"/>
</dbReference>
<dbReference type="EMBL" id="RHPJ01000003">
    <property type="protein sequence ID" value="TGO04276.1"/>
    <property type="molecule type" value="Genomic_DNA"/>
</dbReference>
<evidence type="ECO:0000256" key="4">
    <source>
        <dbReference type="SAM" id="SignalP"/>
    </source>
</evidence>
<feature type="chain" id="PRO_5038406361" evidence="4">
    <location>
        <begin position="25"/>
        <end position="555"/>
    </location>
</feature>
<protein>
    <submittedName>
        <fullName evidence="6">ABC-type transporter, periplasmic component</fullName>
    </submittedName>
</protein>
<evidence type="ECO:0000256" key="2">
    <source>
        <dbReference type="ARBA" id="ARBA00022448"/>
    </source>
</evidence>
<accession>A0A4Z1DXH8</accession>
<comment type="similarity">
    <text evidence="1">Belongs to the bacterial solute-binding protein 5 family.</text>
</comment>
<dbReference type="PANTHER" id="PTHR30290:SF9">
    <property type="entry name" value="OLIGOPEPTIDE-BINDING PROTEIN APPA"/>
    <property type="match status" value="1"/>
</dbReference>
<evidence type="ECO:0000256" key="3">
    <source>
        <dbReference type="ARBA" id="ARBA00022729"/>
    </source>
</evidence>
<keyword evidence="3 4" id="KW-0732">Signal</keyword>
<evidence type="ECO:0000313" key="6">
    <source>
        <dbReference type="EMBL" id="TGO04276.1"/>
    </source>
</evidence>
<dbReference type="Proteomes" id="UP000297318">
    <property type="component" value="Unassembled WGS sequence"/>
</dbReference>
<feature type="domain" description="Solute-binding protein family 5" evidence="5">
    <location>
        <begin position="99"/>
        <end position="449"/>
    </location>
</feature>
<dbReference type="SUPFAM" id="SSF53850">
    <property type="entry name" value="Periplasmic binding protein-like II"/>
    <property type="match status" value="1"/>
</dbReference>
<evidence type="ECO:0000313" key="7">
    <source>
        <dbReference type="Proteomes" id="UP000297318"/>
    </source>
</evidence>
<dbReference type="Pfam" id="PF00496">
    <property type="entry name" value="SBP_bac_5"/>
    <property type="match status" value="1"/>
</dbReference>
<reference evidence="6 7" key="1">
    <citation type="submission" date="2018-11" db="EMBL/GenBank/DDBJ databases">
        <title>Complete genome sequencing of the Actinobacteria Serinibacter sp. K3-2.</title>
        <authorList>
            <person name="Rakitin A.L."/>
            <person name="Beletsky A.V."/>
            <person name="Mardanov A.V."/>
            <person name="Ravin N.V."/>
            <person name="Gromova A.S."/>
            <person name="Filippova S.N."/>
            <person name="Gal'Chenko V.F."/>
        </authorList>
    </citation>
    <scope>NUCLEOTIDE SEQUENCE [LARGE SCALE GENOMIC DNA]</scope>
    <source>
        <strain evidence="6 7">K3-2</strain>
    </source>
</reference>
<dbReference type="Gene3D" id="3.40.190.10">
    <property type="entry name" value="Periplasmic binding protein-like II"/>
    <property type="match status" value="1"/>
</dbReference>